<reference evidence="2" key="1">
    <citation type="journal article" date="2014" name="Proc. Natl. Acad. Sci. U.S.A.">
        <title>Extensive sampling of basidiomycete genomes demonstrates inadequacy of the white-rot/brown-rot paradigm for wood decay fungi.</title>
        <authorList>
            <person name="Riley R."/>
            <person name="Salamov A.A."/>
            <person name="Brown D.W."/>
            <person name="Nagy L.G."/>
            <person name="Floudas D."/>
            <person name="Held B.W."/>
            <person name="Levasseur A."/>
            <person name="Lombard V."/>
            <person name="Morin E."/>
            <person name="Otillar R."/>
            <person name="Lindquist E.A."/>
            <person name="Sun H."/>
            <person name="LaButti K.M."/>
            <person name="Schmutz J."/>
            <person name="Jabbour D."/>
            <person name="Luo H."/>
            <person name="Baker S.E."/>
            <person name="Pisabarro A.G."/>
            <person name="Walton J.D."/>
            <person name="Blanchette R.A."/>
            <person name="Henrissat B."/>
            <person name="Martin F."/>
            <person name="Cullen D."/>
            <person name="Hibbett D.S."/>
            <person name="Grigoriev I.V."/>
        </authorList>
    </citation>
    <scope>NUCLEOTIDE SEQUENCE [LARGE SCALE GENOMIC DNA]</scope>
    <source>
        <strain evidence="2">FD-172 SS1</strain>
    </source>
</reference>
<dbReference type="SUPFAM" id="SSF52047">
    <property type="entry name" value="RNI-like"/>
    <property type="match status" value="1"/>
</dbReference>
<name>A0A067M1V0_BOTB1</name>
<protein>
    <recommendedName>
        <fullName evidence="3">F-box domain-containing protein</fullName>
    </recommendedName>
</protein>
<evidence type="ECO:0000313" key="1">
    <source>
        <dbReference type="EMBL" id="KDQ09544.1"/>
    </source>
</evidence>
<evidence type="ECO:0008006" key="3">
    <source>
        <dbReference type="Google" id="ProtNLM"/>
    </source>
</evidence>
<dbReference type="Proteomes" id="UP000027195">
    <property type="component" value="Unassembled WGS sequence"/>
</dbReference>
<organism evidence="1 2">
    <name type="scientific">Botryobasidium botryosum (strain FD-172 SS1)</name>
    <dbReference type="NCBI Taxonomy" id="930990"/>
    <lineage>
        <taxon>Eukaryota</taxon>
        <taxon>Fungi</taxon>
        <taxon>Dikarya</taxon>
        <taxon>Basidiomycota</taxon>
        <taxon>Agaricomycotina</taxon>
        <taxon>Agaricomycetes</taxon>
        <taxon>Cantharellales</taxon>
        <taxon>Botryobasidiaceae</taxon>
        <taxon>Botryobasidium</taxon>
    </lineage>
</organism>
<dbReference type="InterPro" id="IPR032675">
    <property type="entry name" value="LRR_dom_sf"/>
</dbReference>
<keyword evidence="2" id="KW-1185">Reference proteome</keyword>
<dbReference type="Gene3D" id="3.80.10.10">
    <property type="entry name" value="Ribonuclease Inhibitor"/>
    <property type="match status" value="1"/>
</dbReference>
<proteinExistence type="predicted"/>
<dbReference type="SUPFAM" id="SSF81383">
    <property type="entry name" value="F-box domain"/>
    <property type="match status" value="1"/>
</dbReference>
<gene>
    <name evidence="1" type="ORF">BOTBODRAFT_58605</name>
</gene>
<dbReference type="OrthoDB" id="3063971at2759"/>
<evidence type="ECO:0000313" key="2">
    <source>
        <dbReference type="Proteomes" id="UP000027195"/>
    </source>
</evidence>
<sequence>MSTGCLPPLPPYLPNLYRSFSRRFASSPPWSSTSPISSETHILRLPYNTLFKLLLASDAQQDPLRFSRVCRAWRQCIHAHPTFWSVLRLYVDRAEPELRAAYWLERAGMCPLDILISIRETGYYWINRDPAVEIGRLARVLSMHAERWRNLTIFAFPYHVHILFQHLTGQVSMLERLAIFARAEVTTPFSVRLTRQDLSLIPDNGEISFYGCIPMIHASLGMAITNLRICYDQTCLTDKVISLLLSCPNLTKFQISRSRWELGYDSTFANNGMLTPTIPVPLSHLVERLVPLLHLTELLVDGFDNVGVFFNHLRLPSLRVVHIYGVYWDDAMLQAAINTFESCTQLSTFILRSERWYEVEVDVPLSSAPITLENVKTFELPASPHAYPLLGRLRLPQMQDFTIRFVPLNIAIQLMASSTQLRTVELEGFQWLSSSPPPLLSIPTLSSLILAHSKLECLHFFHTPSLEHLTLEEMYEQSNQPIVLNPLCDFLERSDPPLKTLRLKTVAVEDDDILRSFERLPLLEKLDISPSTDGMHAIFHALARPFSTPHIEWLLPSLNEINVRRASPVIQPAFHSFLDSRNEASAAAGGAVPHLGGSIF</sequence>
<dbReference type="InterPro" id="IPR036047">
    <property type="entry name" value="F-box-like_dom_sf"/>
</dbReference>
<accession>A0A067M1V0</accession>
<dbReference type="EMBL" id="KL198077">
    <property type="protein sequence ID" value="KDQ09544.1"/>
    <property type="molecule type" value="Genomic_DNA"/>
</dbReference>
<dbReference type="AlphaFoldDB" id="A0A067M1V0"/>
<dbReference type="HOGENOM" id="CLU_019609_0_0_1"/>
<dbReference type="STRING" id="930990.A0A067M1V0"/>
<dbReference type="InParanoid" id="A0A067M1V0"/>